<comment type="subcellular location">
    <subcellularLocation>
        <location evidence="1">Cell membrane</location>
        <topology evidence="1">Multi-pass membrane protein</topology>
    </subcellularLocation>
</comment>
<dbReference type="PANTHER" id="PTHR33908:SF3">
    <property type="entry name" value="UNDECAPRENYL PHOSPHATE-ALPHA-4-AMINO-4-DEOXY-L-ARABINOSE ARABINOSYL TRANSFERASE"/>
    <property type="match status" value="1"/>
</dbReference>
<dbReference type="STRING" id="1802479.A2Y68_00295"/>
<keyword evidence="3" id="KW-0328">Glycosyltransferase</keyword>
<keyword evidence="6 8" id="KW-1133">Transmembrane helix</keyword>
<feature type="domain" description="Glycosyltransferase RgtA/B/C/D-like" evidence="9">
    <location>
        <begin position="71"/>
        <end position="223"/>
    </location>
</feature>
<feature type="transmembrane region" description="Helical" evidence="8">
    <location>
        <begin position="351"/>
        <end position="370"/>
    </location>
</feature>
<comment type="caution">
    <text evidence="10">The sequence shown here is derived from an EMBL/GenBank/DDBJ whole genome shotgun (WGS) entry which is preliminary data.</text>
</comment>
<feature type="transmembrane region" description="Helical" evidence="8">
    <location>
        <begin position="298"/>
        <end position="317"/>
    </location>
</feature>
<dbReference type="GO" id="GO:0010041">
    <property type="term" value="P:response to iron(III) ion"/>
    <property type="evidence" value="ECO:0007669"/>
    <property type="project" value="TreeGrafter"/>
</dbReference>
<dbReference type="InterPro" id="IPR038731">
    <property type="entry name" value="RgtA/B/C-like"/>
</dbReference>
<feature type="transmembrane region" description="Helical" evidence="8">
    <location>
        <begin position="210"/>
        <end position="228"/>
    </location>
</feature>
<dbReference type="Proteomes" id="UP000176778">
    <property type="component" value="Unassembled WGS sequence"/>
</dbReference>
<evidence type="ECO:0000256" key="1">
    <source>
        <dbReference type="ARBA" id="ARBA00004651"/>
    </source>
</evidence>
<proteinExistence type="predicted"/>
<dbReference type="GO" id="GO:0005886">
    <property type="term" value="C:plasma membrane"/>
    <property type="evidence" value="ECO:0007669"/>
    <property type="project" value="UniProtKB-SubCell"/>
</dbReference>
<evidence type="ECO:0000256" key="7">
    <source>
        <dbReference type="ARBA" id="ARBA00023136"/>
    </source>
</evidence>
<name>A0A1F7X4V3_9BACT</name>
<feature type="transmembrane region" description="Helical" evidence="8">
    <location>
        <begin position="5"/>
        <end position="23"/>
    </location>
</feature>
<dbReference type="GO" id="GO:0016763">
    <property type="term" value="F:pentosyltransferase activity"/>
    <property type="evidence" value="ECO:0007669"/>
    <property type="project" value="TreeGrafter"/>
</dbReference>
<evidence type="ECO:0000256" key="4">
    <source>
        <dbReference type="ARBA" id="ARBA00022679"/>
    </source>
</evidence>
<dbReference type="Pfam" id="PF13231">
    <property type="entry name" value="PMT_2"/>
    <property type="match status" value="1"/>
</dbReference>
<evidence type="ECO:0000256" key="6">
    <source>
        <dbReference type="ARBA" id="ARBA00022989"/>
    </source>
</evidence>
<dbReference type="AlphaFoldDB" id="A0A1F7X4V3"/>
<evidence type="ECO:0000313" key="10">
    <source>
        <dbReference type="EMBL" id="OGM09398.1"/>
    </source>
</evidence>
<feature type="transmembrane region" description="Helical" evidence="8">
    <location>
        <begin position="376"/>
        <end position="398"/>
    </location>
</feature>
<evidence type="ECO:0000256" key="5">
    <source>
        <dbReference type="ARBA" id="ARBA00022692"/>
    </source>
</evidence>
<keyword evidence="4" id="KW-0808">Transferase</keyword>
<dbReference type="EMBL" id="MGFR01000005">
    <property type="protein sequence ID" value="OGM09398.1"/>
    <property type="molecule type" value="Genomic_DNA"/>
</dbReference>
<protein>
    <recommendedName>
        <fullName evidence="9">Glycosyltransferase RgtA/B/C/D-like domain-containing protein</fullName>
    </recommendedName>
</protein>
<gene>
    <name evidence="10" type="ORF">A2Y68_00295</name>
</gene>
<reference evidence="10 11" key="1">
    <citation type="journal article" date="2016" name="Nat. Commun.">
        <title>Thousands of microbial genomes shed light on interconnected biogeochemical processes in an aquifer system.</title>
        <authorList>
            <person name="Anantharaman K."/>
            <person name="Brown C.T."/>
            <person name="Hug L.A."/>
            <person name="Sharon I."/>
            <person name="Castelle C.J."/>
            <person name="Probst A.J."/>
            <person name="Thomas B.C."/>
            <person name="Singh A."/>
            <person name="Wilkins M.J."/>
            <person name="Karaoz U."/>
            <person name="Brodie E.L."/>
            <person name="Williams K.H."/>
            <person name="Hubbard S.S."/>
            <person name="Banfield J.F."/>
        </authorList>
    </citation>
    <scope>NUCLEOTIDE SEQUENCE [LARGE SCALE GENOMIC DNA]</scope>
</reference>
<keyword evidence="2" id="KW-1003">Cell membrane</keyword>
<evidence type="ECO:0000256" key="2">
    <source>
        <dbReference type="ARBA" id="ARBA00022475"/>
    </source>
</evidence>
<sequence>MKKYLIYFFLGAVILLAAFLRFYKLSQVPPSLSWDETAVGYNAYTIANWGKDEWGKTFPVVFKSFEDYKHPVHIYATAISVKLFGLSEFSTRFPAALFGVANVIVVFFLARELFKSKLLGLIAALFLAVSPYNLQFSRFNHELNFAVFFLMLGMFLFLRGVKKKNYLLSLSFFSFGLSFISYHSAKIVVPPLIVLLILTSLKELSLVKKQLAIGLCVLALFAILVISNKNLLGFARIKQTSFSEEEITKTQMFTRTNSKFLGTMEIATRQYLAHFSYKYLFVSGDSNPRHSTQAVGEFYKIDLVFLIVGTTFLFWQILIKKKWNLLVLPAWALLGPIPAAAVNEAPHAARAMFMTGSWHMIAALGFYFLITVFRNRVVRTLIVLLGLGGLGYFMALYLKDYYQSYAARSAIEWQYGMKDIAYYLKSQKNVGAVYMTDIRQQPYIFLLYHLKTPLPQYLQTVRYNETKSKSYSTVSSFGKYHFLGDMEFAYSYPAYGIYYVLTGSEYTGLFYKKDFEVKKKVLYPNGSDAFYIVTAK</sequence>
<evidence type="ECO:0000259" key="9">
    <source>
        <dbReference type="Pfam" id="PF13231"/>
    </source>
</evidence>
<dbReference type="GO" id="GO:0009103">
    <property type="term" value="P:lipopolysaccharide biosynthetic process"/>
    <property type="evidence" value="ECO:0007669"/>
    <property type="project" value="UniProtKB-ARBA"/>
</dbReference>
<evidence type="ECO:0000256" key="3">
    <source>
        <dbReference type="ARBA" id="ARBA00022676"/>
    </source>
</evidence>
<feature type="transmembrane region" description="Helical" evidence="8">
    <location>
        <begin position="93"/>
        <end position="111"/>
    </location>
</feature>
<evidence type="ECO:0000256" key="8">
    <source>
        <dbReference type="SAM" id="Phobius"/>
    </source>
</evidence>
<feature type="transmembrane region" description="Helical" evidence="8">
    <location>
        <begin position="173"/>
        <end position="198"/>
    </location>
</feature>
<dbReference type="InterPro" id="IPR050297">
    <property type="entry name" value="LipidA_mod_glycosyltrf_83"/>
</dbReference>
<feature type="transmembrane region" description="Helical" evidence="8">
    <location>
        <begin position="143"/>
        <end position="161"/>
    </location>
</feature>
<keyword evidence="7 8" id="KW-0472">Membrane</keyword>
<keyword evidence="5 8" id="KW-0812">Transmembrane</keyword>
<evidence type="ECO:0000313" key="11">
    <source>
        <dbReference type="Proteomes" id="UP000176778"/>
    </source>
</evidence>
<accession>A0A1F7X4V3</accession>
<dbReference type="PANTHER" id="PTHR33908">
    <property type="entry name" value="MANNOSYLTRANSFERASE YKCB-RELATED"/>
    <property type="match status" value="1"/>
</dbReference>
<feature type="transmembrane region" description="Helical" evidence="8">
    <location>
        <begin position="118"/>
        <end position="137"/>
    </location>
</feature>
<organism evidence="10 11">
    <name type="scientific">Candidatus Woesebacteria bacterium RBG_13_46_13</name>
    <dbReference type="NCBI Taxonomy" id="1802479"/>
    <lineage>
        <taxon>Bacteria</taxon>
        <taxon>Candidatus Woeseibacteriota</taxon>
    </lineage>
</organism>